<dbReference type="InterPro" id="IPR016181">
    <property type="entry name" value="Acyl_CoA_acyltransferase"/>
</dbReference>
<reference evidence="2" key="1">
    <citation type="journal article" date="2023" name="Mol. Phylogenet. Evol.">
        <title>Genome-scale phylogeny and comparative genomics of the fungal order Sordariales.</title>
        <authorList>
            <person name="Hensen N."/>
            <person name="Bonometti L."/>
            <person name="Westerberg I."/>
            <person name="Brannstrom I.O."/>
            <person name="Guillou S."/>
            <person name="Cros-Aarteil S."/>
            <person name="Calhoun S."/>
            <person name="Haridas S."/>
            <person name="Kuo A."/>
            <person name="Mondo S."/>
            <person name="Pangilinan J."/>
            <person name="Riley R."/>
            <person name="LaButti K."/>
            <person name="Andreopoulos B."/>
            <person name="Lipzen A."/>
            <person name="Chen C."/>
            <person name="Yan M."/>
            <person name="Daum C."/>
            <person name="Ng V."/>
            <person name="Clum A."/>
            <person name="Steindorff A."/>
            <person name="Ohm R.A."/>
            <person name="Martin F."/>
            <person name="Silar P."/>
            <person name="Natvig D.O."/>
            <person name="Lalanne C."/>
            <person name="Gautier V."/>
            <person name="Ament-Velasquez S.L."/>
            <person name="Kruys A."/>
            <person name="Hutchinson M.I."/>
            <person name="Powell A.J."/>
            <person name="Barry K."/>
            <person name="Miller A.N."/>
            <person name="Grigoriev I.V."/>
            <person name="Debuchy R."/>
            <person name="Gladieux P."/>
            <person name="Hiltunen Thoren M."/>
            <person name="Johannesson H."/>
        </authorList>
    </citation>
    <scope>NUCLEOTIDE SEQUENCE</scope>
    <source>
        <strain evidence="2">CBS 103.79</strain>
    </source>
</reference>
<protein>
    <recommendedName>
        <fullName evidence="4">N-acetyltransferase domain-containing protein</fullName>
    </recommendedName>
</protein>
<evidence type="ECO:0000313" key="2">
    <source>
        <dbReference type="EMBL" id="KAK3896882.1"/>
    </source>
</evidence>
<comment type="caution">
    <text evidence="2">The sequence shown here is derived from an EMBL/GenBank/DDBJ whole genome shotgun (WGS) entry which is preliminary data.</text>
</comment>
<dbReference type="Proteomes" id="UP001303889">
    <property type="component" value="Unassembled WGS sequence"/>
</dbReference>
<accession>A0AAN6RMH5</accession>
<reference evidence="2" key="2">
    <citation type="submission" date="2023-05" db="EMBL/GenBank/DDBJ databases">
        <authorList>
            <consortium name="Lawrence Berkeley National Laboratory"/>
            <person name="Steindorff A."/>
            <person name="Hensen N."/>
            <person name="Bonometti L."/>
            <person name="Westerberg I."/>
            <person name="Brannstrom I.O."/>
            <person name="Guillou S."/>
            <person name="Cros-Aarteil S."/>
            <person name="Calhoun S."/>
            <person name="Haridas S."/>
            <person name="Kuo A."/>
            <person name="Mondo S."/>
            <person name="Pangilinan J."/>
            <person name="Riley R."/>
            <person name="Labutti K."/>
            <person name="Andreopoulos B."/>
            <person name="Lipzen A."/>
            <person name="Chen C."/>
            <person name="Yanf M."/>
            <person name="Daum C."/>
            <person name="Ng V."/>
            <person name="Clum A."/>
            <person name="Ohm R."/>
            <person name="Martin F."/>
            <person name="Silar P."/>
            <person name="Natvig D."/>
            <person name="Lalanne C."/>
            <person name="Gautier V."/>
            <person name="Ament-Velasquez S.L."/>
            <person name="Kruys A."/>
            <person name="Hutchinson M.I."/>
            <person name="Powell A.J."/>
            <person name="Barry K."/>
            <person name="Miller A.N."/>
            <person name="Grigoriev I.V."/>
            <person name="Debuchy R."/>
            <person name="Gladieux P."/>
            <person name="Thoren M.H."/>
            <person name="Johannesson H."/>
        </authorList>
    </citation>
    <scope>NUCLEOTIDE SEQUENCE</scope>
    <source>
        <strain evidence="2">CBS 103.79</strain>
    </source>
</reference>
<evidence type="ECO:0008006" key="4">
    <source>
        <dbReference type="Google" id="ProtNLM"/>
    </source>
</evidence>
<gene>
    <name evidence="2" type="ORF">C8A05DRAFT_20243</name>
</gene>
<name>A0AAN6RMH5_9PEZI</name>
<dbReference type="Gene3D" id="1.25.40.20">
    <property type="entry name" value="Ankyrin repeat-containing domain"/>
    <property type="match status" value="1"/>
</dbReference>
<evidence type="ECO:0000256" key="1">
    <source>
        <dbReference type="SAM" id="MobiDB-lite"/>
    </source>
</evidence>
<evidence type="ECO:0000313" key="3">
    <source>
        <dbReference type="Proteomes" id="UP001303889"/>
    </source>
</evidence>
<dbReference type="Pfam" id="PF13857">
    <property type="entry name" value="Ank_5"/>
    <property type="match status" value="1"/>
</dbReference>
<dbReference type="InterPro" id="IPR036770">
    <property type="entry name" value="Ankyrin_rpt-contain_sf"/>
</dbReference>
<organism evidence="2 3">
    <name type="scientific">Staphylotrichum tortipilum</name>
    <dbReference type="NCBI Taxonomy" id="2831512"/>
    <lineage>
        <taxon>Eukaryota</taxon>
        <taxon>Fungi</taxon>
        <taxon>Dikarya</taxon>
        <taxon>Ascomycota</taxon>
        <taxon>Pezizomycotina</taxon>
        <taxon>Sordariomycetes</taxon>
        <taxon>Sordariomycetidae</taxon>
        <taxon>Sordariales</taxon>
        <taxon>Chaetomiaceae</taxon>
        <taxon>Staphylotrichum</taxon>
    </lineage>
</organism>
<feature type="region of interest" description="Disordered" evidence="1">
    <location>
        <begin position="1"/>
        <end position="41"/>
    </location>
</feature>
<dbReference type="InterPro" id="IPR002110">
    <property type="entry name" value="Ankyrin_rpt"/>
</dbReference>
<dbReference type="SUPFAM" id="SSF48403">
    <property type="entry name" value="Ankyrin repeat"/>
    <property type="match status" value="1"/>
</dbReference>
<proteinExistence type="predicted"/>
<dbReference type="SUPFAM" id="SSF55729">
    <property type="entry name" value="Acyl-CoA N-acyltransferases (Nat)"/>
    <property type="match status" value="1"/>
</dbReference>
<dbReference type="AlphaFoldDB" id="A0AAN6RMH5"/>
<sequence>MDAPKRTRSPAESEICGKKAKTSHESGNVVAGQLPGRQQQHGSEVQVRVKLRSTSKAIRNDPYYWDNLSASAFAEWKWLEQIDGVGDVDHHQVAYCDAKLIRRQHIKSAFWAEMEGPSEETSDLAFELFDRYGRLNREHYDHEMGKGSGVWGQELDHGDILLFESLSVETIWRHQGIGTKLVKAVLDKVRAKSCGFFAFAQPGYLTAELPSADKEGNSEMARKLLAVSKLFWISLGFRRVGTSGWFAFTDDAQHPSRRLEAAQDWDEPEWFKEEEPIPGRMHTLLCTLADPSTLDVECVRQIQEALPVEATALARPYTDESGNTILHIAALVRKPETISYLLAKYPRLADMRNARGHTPLDVLQGSLEEYRTRRHWGGATAVISDNFGGFSASDLACLAALTDTIVFDLAKVSTQDISAISSATDREAGRIRDASTIRHTLRLKYGCTCGECIGGFLSPRMRFALLCQAELQHDMLRADLHGSGPDWVAMNGVALRHLTAPVRQNLETNKSMRQGFTNMCHHIARCLRERRLPDEETVLRLFRDGRGEWPPVTKHYFQRGGTVAAVATMLFDQAMHQDEWAGDGVHLESHQEEIGRLPVCRNDHEFGFVSGMCGYKRVSVV</sequence>
<dbReference type="Gene3D" id="3.40.630.30">
    <property type="match status" value="1"/>
</dbReference>
<dbReference type="EMBL" id="MU856356">
    <property type="protein sequence ID" value="KAK3896882.1"/>
    <property type="molecule type" value="Genomic_DNA"/>
</dbReference>
<keyword evidence="3" id="KW-1185">Reference proteome</keyword>